<accession>H5UZZ0</accession>
<dbReference type="AlphaFoldDB" id="H5UZZ0"/>
<dbReference type="Proteomes" id="UP000010297">
    <property type="component" value="Unassembled WGS sequence"/>
</dbReference>
<reference evidence="1 2" key="1">
    <citation type="submission" date="2012-02" db="EMBL/GenBank/DDBJ databases">
        <title>Whole genome shotgun sequence of Escherichia hermannii NBRC 105704.</title>
        <authorList>
            <person name="Yoshida I."/>
            <person name="Hosoyama A."/>
            <person name="Tsuchikane K."/>
            <person name="Katsumata H."/>
            <person name="Yamazaki S."/>
            <person name="Fujita N."/>
        </authorList>
    </citation>
    <scope>NUCLEOTIDE SEQUENCE [LARGE SCALE GENOMIC DNA]</scope>
    <source>
        <strain evidence="1 2">NBRC 105704</strain>
    </source>
</reference>
<keyword evidence="2" id="KW-1185">Reference proteome</keyword>
<evidence type="ECO:0000313" key="1">
    <source>
        <dbReference type="EMBL" id="GAB51298.1"/>
    </source>
</evidence>
<sequence>MVYGLIIVSCNKSQAVNVELGIAALIILNKPDADSRKASRHFPDFTLWIKSIMLSGRDDN</sequence>
<dbReference type="EMBL" id="BAFF01000002">
    <property type="protein sequence ID" value="GAB51298.1"/>
    <property type="molecule type" value="Genomic_DNA"/>
</dbReference>
<proteinExistence type="predicted"/>
<organism evidence="1 2">
    <name type="scientific">Atlantibacter hermannii NBRC 105704</name>
    <dbReference type="NCBI Taxonomy" id="1115512"/>
    <lineage>
        <taxon>Bacteria</taxon>
        <taxon>Pseudomonadati</taxon>
        <taxon>Pseudomonadota</taxon>
        <taxon>Gammaproteobacteria</taxon>
        <taxon>Enterobacterales</taxon>
        <taxon>Enterobacteriaceae</taxon>
        <taxon>Atlantibacter</taxon>
    </lineage>
</organism>
<protein>
    <submittedName>
        <fullName evidence="1">Uncharacterized protein</fullName>
    </submittedName>
</protein>
<comment type="caution">
    <text evidence="1">The sequence shown here is derived from an EMBL/GenBank/DDBJ whole genome shotgun (WGS) entry which is preliminary data.</text>
</comment>
<evidence type="ECO:0000313" key="2">
    <source>
        <dbReference type="Proteomes" id="UP000010297"/>
    </source>
</evidence>
<name>H5UZZ0_ATLHE</name>
<gene>
    <name evidence="1" type="ORF">EH105704_02_03270</name>
</gene>